<reference evidence="1" key="1">
    <citation type="journal article" date="2020" name="Nature">
        <title>Giant virus diversity and host interactions through global metagenomics.</title>
        <authorList>
            <person name="Schulz F."/>
            <person name="Roux S."/>
            <person name="Paez-Espino D."/>
            <person name="Jungbluth S."/>
            <person name="Walsh D.A."/>
            <person name="Denef V.J."/>
            <person name="McMahon K.D."/>
            <person name="Konstantinidis K.T."/>
            <person name="Eloe-Fadrosh E.A."/>
            <person name="Kyrpides N.C."/>
            <person name="Woyke T."/>
        </authorList>
    </citation>
    <scope>NUCLEOTIDE SEQUENCE</scope>
    <source>
        <strain evidence="1">GVMAG-M-3300023174-182</strain>
    </source>
</reference>
<organism evidence="1">
    <name type="scientific">viral metagenome</name>
    <dbReference type="NCBI Taxonomy" id="1070528"/>
    <lineage>
        <taxon>unclassified sequences</taxon>
        <taxon>metagenomes</taxon>
        <taxon>organismal metagenomes</taxon>
    </lineage>
</organism>
<proteinExistence type="predicted"/>
<evidence type="ECO:0000313" key="1">
    <source>
        <dbReference type="EMBL" id="QHT16324.1"/>
    </source>
</evidence>
<dbReference type="EMBL" id="MN739620">
    <property type="protein sequence ID" value="QHT16324.1"/>
    <property type="molecule type" value="Genomic_DNA"/>
</dbReference>
<dbReference type="AlphaFoldDB" id="A0A6C0DJ77"/>
<accession>A0A6C0DJ77</accession>
<protein>
    <submittedName>
        <fullName evidence="1">Uncharacterized protein</fullName>
    </submittedName>
</protein>
<name>A0A6C0DJ77_9ZZZZ</name>
<sequence>MNLVKDLDQYNDQYLYFCEPIKNNVINEGNFIRILYSTNIVTFNGIYLLISFNDVIYEKYYNKYKCIFNVIQNKELIDKIKLIEDVILKKIHSVNKIPQYKIYEQLKNGYVKIFQNFQNVHNTNINNIQGPQNKKKHNFILKISGIWETNVNYGLTYKFTRINNSFYPSAE</sequence>